<keyword evidence="5" id="KW-1185">Reference proteome</keyword>
<dbReference type="RefSeq" id="WP_345236115.1">
    <property type="nucleotide sequence ID" value="NZ_BAABGZ010000023.1"/>
</dbReference>
<dbReference type="EMBL" id="BAABGZ010000023">
    <property type="protein sequence ID" value="GAA4357467.1"/>
    <property type="molecule type" value="Genomic_DNA"/>
</dbReference>
<dbReference type="SUPFAM" id="SSF52172">
    <property type="entry name" value="CheY-like"/>
    <property type="match status" value="1"/>
</dbReference>
<accession>A0ABP8IF46</accession>
<proteinExistence type="predicted"/>
<organism evidence="4 5">
    <name type="scientific">Hymenobacter saemangeumensis</name>
    <dbReference type="NCBI Taxonomy" id="1084522"/>
    <lineage>
        <taxon>Bacteria</taxon>
        <taxon>Pseudomonadati</taxon>
        <taxon>Bacteroidota</taxon>
        <taxon>Cytophagia</taxon>
        <taxon>Cytophagales</taxon>
        <taxon>Hymenobacteraceae</taxon>
        <taxon>Hymenobacter</taxon>
    </lineage>
</organism>
<evidence type="ECO:0000256" key="2">
    <source>
        <dbReference type="PROSITE-ProRule" id="PRU00169"/>
    </source>
</evidence>
<protein>
    <recommendedName>
        <fullName evidence="3">Response regulatory domain-containing protein</fullName>
    </recommendedName>
</protein>
<dbReference type="InterPro" id="IPR011006">
    <property type="entry name" value="CheY-like_superfamily"/>
</dbReference>
<dbReference type="SMART" id="SM00448">
    <property type="entry name" value="REC"/>
    <property type="match status" value="1"/>
</dbReference>
<comment type="caution">
    <text evidence="2">Lacks conserved residue(s) required for the propagation of feature annotation.</text>
</comment>
<dbReference type="InterPro" id="IPR050595">
    <property type="entry name" value="Bact_response_regulator"/>
</dbReference>
<dbReference type="PROSITE" id="PS50110">
    <property type="entry name" value="RESPONSE_REGULATORY"/>
    <property type="match status" value="1"/>
</dbReference>
<evidence type="ECO:0000313" key="5">
    <source>
        <dbReference type="Proteomes" id="UP001501153"/>
    </source>
</evidence>
<feature type="domain" description="Response regulatory" evidence="3">
    <location>
        <begin position="7"/>
        <end position="122"/>
    </location>
</feature>
<evidence type="ECO:0000256" key="1">
    <source>
        <dbReference type="ARBA" id="ARBA00022553"/>
    </source>
</evidence>
<dbReference type="Pfam" id="PF00072">
    <property type="entry name" value="Response_reg"/>
    <property type="match status" value="1"/>
</dbReference>
<dbReference type="Proteomes" id="UP001501153">
    <property type="component" value="Unassembled WGS sequence"/>
</dbReference>
<dbReference type="Gene3D" id="3.40.50.2300">
    <property type="match status" value="1"/>
</dbReference>
<keyword evidence="1" id="KW-0597">Phosphoprotein</keyword>
<dbReference type="PANTHER" id="PTHR44591:SF3">
    <property type="entry name" value="RESPONSE REGULATORY DOMAIN-CONTAINING PROTEIN"/>
    <property type="match status" value="1"/>
</dbReference>
<evidence type="ECO:0000259" key="3">
    <source>
        <dbReference type="PROSITE" id="PS50110"/>
    </source>
</evidence>
<gene>
    <name evidence="4" type="ORF">GCM10023185_22210</name>
</gene>
<reference evidence="5" key="1">
    <citation type="journal article" date="2019" name="Int. J. Syst. Evol. Microbiol.">
        <title>The Global Catalogue of Microorganisms (GCM) 10K type strain sequencing project: providing services to taxonomists for standard genome sequencing and annotation.</title>
        <authorList>
            <consortium name="The Broad Institute Genomics Platform"/>
            <consortium name="The Broad Institute Genome Sequencing Center for Infectious Disease"/>
            <person name="Wu L."/>
            <person name="Ma J."/>
        </authorList>
    </citation>
    <scope>NUCLEOTIDE SEQUENCE [LARGE SCALE GENOMIC DNA]</scope>
    <source>
        <strain evidence="5">JCM 17923</strain>
    </source>
</reference>
<dbReference type="PANTHER" id="PTHR44591">
    <property type="entry name" value="STRESS RESPONSE REGULATOR PROTEIN 1"/>
    <property type="match status" value="1"/>
</dbReference>
<name>A0ABP8IF46_9BACT</name>
<dbReference type="InterPro" id="IPR001789">
    <property type="entry name" value="Sig_transdc_resp-reg_receiver"/>
</dbReference>
<evidence type="ECO:0000313" key="4">
    <source>
        <dbReference type="EMBL" id="GAA4357467.1"/>
    </source>
</evidence>
<sequence>MTSDCLRILLVEDDAAVAADLLACLQEAGHEVLSVEARSDFALTAARLLQPDVVVLNVRLRGPLDGLAVASTLRASRPVPVIFITAQAEHASLLQQAQASPLAILATPLLGRDLCQDLGRALTQAMCEAQAHTL</sequence>
<comment type="caution">
    <text evidence="4">The sequence shown here is derived from an EMBL/GenBank/DDBJ whole genome shotgun (WGS) entry which is preliminary data.</text>
</comment>